<evidence type="ECO:0000313" key="3">
    <source>
        <dbReference type="Proteomes" id="UP001187192"/>
    </source>
</evidence>
<comment type="caution">
    <text evidence="2">The sequence shown here is derived from an EMBL/GenBank/DDBJ whole genome shotgun (WGS) entry which is preliminary data.</text>
</comment>
<organism evidence="2 3">
    <name type="scientific">Ficus carica</name>
    <name type="common">Common fig</name>
    <dbReference type="NCBI Taxonomy" id="3494"/>
    <lineage>
        <taxon>Eukaryota</taxon>
        <taxon>Viridiplantae</taxon>
        <taxon>Streptophyta</taxon>
        <taxon>Embryophyta</taxon>
        <taxon>Tracheophyta</taxon>
        <taxon>Spermatophyta</taxon>
        <taxon>Magnoliopsida</taxon>
        <taxon>eudicotyledons</taxon>
        <taxon>Gunneridae</taxon>
        <taxon>Pentapetalae</taxon>
        <taxon>rosids</taxon>
        <taxon>fabids</taxon>
        <taxon>Rosales</taxon>
        <taxon>Moraceae</taxon>
        <taxon>Ficeae</taxon>
        <taxon>Ficus</taxon>
    </lineage>
</organism>
<sequence>MEIETLIPIKEGGREGKWRKTGLHETREIETLGIGKSELGESGGARGGLTGGWEARCEGF</sequence>
<proteinExistence type="predicted"/>
<dbReference type="AlphaFoldDB" id="A0AA88CKF7"/>
<feature type="compositionally biased region" description="Gly residues" evidence="1">
    <location>
        <begin position="41"/>
        <end position="51"/>
    </location>
</feature>
<gene>
    <name evidence="2" type="ORF">TIFTF001_000688</name>
</gene>
<dbReference type="EMBL" id="BTGU01000001">
    <property type="protein sequence ID" value="GMN24728.1"/>
    <property type="molecule type" value="Genomic_DNA"/>
</dbReference>
<evidence type="ECO:0000256" key="1">
    <source>
        <dbReference type="SAM" id="MobiDB-lite"/>
    </source>
</evidence>
<protein>
    <submittedName>
        <fullName evidence="2">Uncharacterized protein</fullName>
    </submittedName>
</protein>
<evidence type="ECO:0000313" key="2">
    <source>
        <dbReference type="EMBL" id="GMN24728.1"/>
    </source>
</evidence>
<feature type="region of interest" description="Disordered" evidence="1">
    <location>
        <begin position="36"/>
        <end position="60"/>
    </location>
</feature>
<dbReference type="Proteomes" id="UP001187192">
    <property type="component" value="Unassembled WGS sequence"/>
</dbReference>
<accession>A0AA88CKF7</accession>
<reference evidence="2" key="1">
    <citation type="submission" date="2023-07" db="EMBL/GenBank/DDBJ databases">
        <title>draft genome sequence of fig (Ficus carica).</title>
        <authorList>
            <person name="Takahashi T."/>
            <person name="Nishimura K."/>
        </authorList>
    </citation>
    <scope>NUCLEOTIDE SEQUENCE</scope>
</reference>
<name>A0AA88CKF7_FICCA</name>
<keyword evidence="3" id="KW-1185">Reference proteome</keyword>